<dbReference type="PANTHER" id="PTHR40455">
    <property type="entry name" value="ANTITOXIN HIGA"/>
    <property type="match status" value="1"/>
</dbReference>
<comment type="caution">
    <text evidence="2">The sequence shown here is derived from an EMBL/GenBank/DDBJ whole genome shotgun (WGS) entry which is preliminary data.</text>
</comment>
<gene>
    <name evidence="2" type="ORF">H8L32_11590</name>
</gene>
<evidence type="ECO:0000313" key="3">
    <source>
        <dbReference type="Proteomes" id="UP000650424"/>
    </source>
</evidence>
<proteinExistence type="predicted"/>
<dbReference type="InterPro" id="IPR039060">
    <property type="entry name" value="Antitox_HigA"/>
</dbReference>
<evidence type="ECO:0000313" key="2">
    <source>
        <dbReference type="EMBL" id="MBC3918122.1"/>
    </source>
</evidence>
<keyword evidence="3" id="KW-1185">Reference proteome</keyword>
<dbReference type="EMBL" id="JACOGF010000005">
    <property type="protein sequence ID" value="MBC3918122.1"/>
    <property type="molecule type" value="Genomic_DNA"/>
</dbReference>
<dbReference type="PROSITE" id="PS50943">
    <property type="entry name" value="HTH_CROC1"/>
    <property type="match status" value="1"/>
</dbReference>
<protein>
    <submittedName>
        <fullName evidence="2">Transcriptional regulator</fullName>
    </submittedName>
</protein>
<dbReference type="PANTHER" id="PTHR40455:SF1">
    <property type="entry name" value="ANTITOXIN HIGA"/>
    <property type="match status" value="1"/>
</dbReference>
<dbReference type="InterPro" id="IPR010982">
    <property type="entry name" value="Lambda_DNA-bd_dom_sf"/>
</dbReference>
<dbReference type="Proteomes" id="UP000650424">
    <property type="component" value="Unassembled WGS sequence"/>
</dbReference>
<name>A0ABR6ZQG8_9BURK</name>
<dbReference type="InterPro" id="IPR001387">
    <property type="entry name" value="Cro/C1-type_HTH"/>
</dbReference>
<organism evidence="2 3">
    <name type="scientific">Undibacterium hunanense</name>
    <dbReference type="NCBI Taxonomy" id="2762292"/>
    <lineage>
        <taxon>Bacteria</taxon>
        <taxon>Pseudomonadati</taxon>
        <taxon>Pseudomonadota</taxon>
        <taxon>Betaproteobacteria</taxon>
        <taxon>Burkholderiales</taxon>
        <taxon>Oxalobacteraceae</taxon>
        <taxon>Undibacterium</taxon>
    </lineage>
</organism>
<evidence type="ECO:0000259" key="1">
    <source>
        <dbReference type="PROSITE" id="PS50943"/>
    </source>
</evidence>
<dbReference type="SUPFAM" id="SSF47413">
    <property type="entry name" value="lambda repressor-like DNA-binding domains"/>
    <property type="match status" value="1"/>
</dbReference>
<reference evidence="2 3" key="1">
    <citation type="submission" date="2020-08" db="EMBL/GenBank/DDBJ databases">
        <title>Novel species isolated from subtropical streams in China.</title>
        <authorList>
            <person name="Lu H."/>
        </authorList>
    </citation>
    <scope>NUCLEOTIDE SEQUENCE [LARGE SCALE GENOMIC DNA]</scope>
    <source>
        <strain evidence="2 3">CY18W</strain>
    </source>
</reference>
<sequence length="124" mass="13820">MDIRPIHTQEDYKRALAEVSRLVDIDPEVGTPDGDKLEVLATLVELYEAVEYPATLPSPIDAIKFRMEMQGLRPADMTDYFGSPSKTSEVLNGHRSLSIQMIRKLHKGLGMPLEILVQEVAASI</sequence>
<accession>A0ABR6ZQG8</accession>
<feature type="domain" description="HTH cro/C1-type" evidence="1">
    <location>
        <begin position="88"/>
        <end position="116"/>
    </location>
</feature>
<dbReference type="RefSeq" id="WP_186947397.1">
    <property type="nucleotide sequence ID" value="NZ_JACOGF010000005.1"/>
</dbReference>